<evidence type="ECO:0000313" key="4">
    <source>
        <dbReference type="Proteomes" id="UP001501536"/>
    </source>
</evidence>
<feature type="compositionally biased region" description="Low complexity" evidence="1">
    <location>
        <begin position="1"/>
        <end position="16"/>
    </location>
</feature>
<dbReference type="Pfam" id="PF07179">
    <property type="entry name" value="SseB"/>
    <property type="match status" value="1"/>
</dbReference>
<evidence type="ECO:0000256" key="1">
    <source>
        <dbReference type="SAM" id="MobiDB-lite"/>
    </source>
</evidence>
<dbReference type="Proteomes" id="UP001501536">
    <property type="component" value="Unassembled WGS sequence"/>
</dbReference>
<dbReference type="InterPro" id="IPR009839">
    <property type="entry name" value="SseB_N"/>
</dbReference>
<feature type="compositionally biased region" description="Polar residues" evidence="1">
    <location>
        <begin position="17"/>
        <end position="27"/>
    </location>
</feature>
<protein>
    <recommendedName>
        <fullName evidence="2">SseB protein N-terminal domain-containing protein</fullName>
    </recommendedName>
</protein>
<evidence type="ECO:0000259" key="2">
    <source>
        <dbReference type="Pfam" id="PF07179"/>
    </source>
</evidence>
<comment type="caution">
    <text evidence="3">The sequence shown here is derived from an EMBL/GenBank/DDBJ whole genome shotgun (WGS) entry which is preliminary data.</text>
</comment>
<feature type="region of interest" description="Disordered" evidence="1">
    <location>
        <begin position="1"/>
        <end position="54"/>
    </location>
</feature>
<proteinExistence type="predicted"/>
<feature type="domain" description="SseB protein N-terminal" evidence="2">
    <location>
        <begin position="44"/>
        <end position="154"/>
    </location>
</feature>
<dbReference type="RefSeq" id="WP_344882877.1">
    <property type="nucleotide sequence ID" value="NZ_BAABCJ010000002.1"/>
</dbReference>
<name>A0ABP7DIW6_9MICC</name>
<keyword evidence="4" id="KW-1185">Reference proteome</keyword>
<organism evidence="3 4">
    <name type="scientific">Zhihengliuella alba</name>
    <dbReference type="NCBI Taxonomy" id="547018"/>
    <lineage>
        <taxon>Bacteria</taxon>
        <taxon>Bacillati</taxon>
        <taxon>Actinomycetota</taxon>
        <taxon>Actinomycetes</taxon>
        <taxon>Micrococcales</taxon>
        <taxon>Micrococcaceae</taxon>
        <taxon>Zhihengliuella</taxon>
    </lineage>
</organism>
<reference evidence="4" key="1">
    <citation type="journal article" date="2019" name="Int. J. Syst. Evol. Microbiol.">
        <title>The Global Catalogue of Microorganisms (GCM) 10K type strain sequencing project: providing services to taxonomists for standard genome sequencing and annotation.</title>
        <authorList>
            <consortium name="The Broad Institute Genomics Platform"/>
            <consortium name="The Broad Institute Genome Sequencing Center for Infectious Disease"/>
            <person name="Wu L."/>
            <person name="Ma J."/>
        </authorList>
    </citation>
    <scope>NUCLEOTIDE SEQUENCE [LARGE SCALE GENOMIC DNA]</scope>
    <source>
        <strain evidence="4">JCM 16961</strain>
    </source>
</reference>
<accession>A0ABP7DIW6</accession>
<evidence type="ECO:0000313" key="3">
    <source>
        <dbReference type="EMBL" id="GAA3703901.1"/>
    </source>
</evidence>
<gene>
    <name evidence="3" type="ORF">GCM10022377_17030</name>
</gene>
<sequence length="175" mass="18776">MTETPQPNDPQPTDQDASLQDPSQQQPGEAAADFDPSEPQSHLEETLLAGQQDPEKAGEVIATFLNSEIFFLSREEVTEESGDVSPLILQNPDGEPRVALFSHLGRVPQQYISEAPFGVRVTGAAVVQNLNGAGLVLNPGHQIGFDIPAEGVEAIRSDFRPVEVDENGQPAQPEA</sequence>
<dbReference type="EMBL" id="BAABCJ010000002">
    <property type="protein sequence ID" value="GAA3703901.1"/>
    <property type="molecule type" value="Genomic_DNA"/>
</dbReference>